<comment type="caution">
    <text evidence="5">The sequence shown here is derived from an EMBL/GenBank/DDBJ whole genome shotgun (WGS) entry which is preliminary data.</text>
</comment>
<evidence type="ECO:0000256" key="3">
    <source>
        <dbReference type="ARBA" id="ARBA00022840"/>
    </source>
</evidence>
<dbReference type="OrthoDB" id="277439at2759"/>
<organism evidence="5 6">
    <name type="scientific">Allacma fusca</name>
    <dbReference type="NCBI Taxonomy" id="39272"/>
    <lineage>
        <taxon>Eukaryota</taxon>
        <taxon>Metazoa</taxon>
        <taxon>Ecdysozoa</taxon>
        <taxon>Arthropoda</taxon>
        <taxon>Hexapoda</taxon>
        <taxon>Collembola</taxon>
        <taxon>Symphypleona</taxon>
        <taxon>Sminthuridae</taxon>
        <taxon>Allacma</taxon>
    </lineage>
</organism>
<evidence type="ECO:0000256" key="4">
    <source>
        <dbReference type="SAM" id="MobiDB-lite"/>
    </source>
</evidence>
<dbReference type="PANTHER" id="PTHR12241">
    <property type="entry name" value="TUBULIN POLYGLUTAMYLASE"/>
    <property type="match status" value="1"/>
</dbReference>
<evidence type="ECO:0000313" key="6">
    <source>
        <dbReference type="Proteomes" id="UP000708208"/>
    </source>
</evidence>
<sequence>MCSYYGQVMAKPKAVHQAEIPNKNEIMQRAIWEFFPFVFRINDNQIPGKTTLTILEKVCKERGWKEFGESNGKIIGGNVLGWNLWWRSVVMMHTQTRSLYSWQYTNHIPKAINFCNKEYLASYIRIMEDHFGEVYNFCPKTFTLPKEAEELESEHSFRSEMDLYQRFSHGAKNLLPIGSGDGDNACTNLEISERKTFSPIWICKPVGKSQGKGIVIVKNLTNLPDHPVTIVQEYICKPLLISGYKFDLRLYVAIVSISPLTIYAYREGLTRFATETYDLTDFEKCYSHLTNASLNKLSPGYEIDKEGVGHGCKWTLQKLRKFFRKTDRTDWFLWQRIMSIIVLTILGEVGQQVGIYSTRNNFEFLGYDILIDRHLRPWLLETNLSPGLGGDCEVDEIVKKPMLHDLFDLLGLPDRRPLVSLIPATEVKTEDSVLDIDDNTNTALKITEEATNLVEIGDKQNIPEKTDSERFEEVLNNKINDKISKRPSRIKLVANGKISPSLQKRLLDVAAIYGKKPPKTKEPKLVKETELSQQSADSLSETTTESTARLNFFASTDWQGVMGNKIKNNTSALPHQPGVCLRRRSWYDAPARQGDWIRIFPFDFLSFQMSRGHMSMDLKVIVNHIEKFLRAAENVSSQDPLQTDSYYNSRLREDISWNKNLWLPPD</sequence>
<feature type="compositionally biased region" description="Polar residues" evidence="4">
    <location>
        <begin position="531"/>
        <end position="543"/>
    </location>
</feature>
<feature type="region of interest" description="Disordered" evidence="4">
    <location>
        <begin position="518"/>
        <end position="543"/>
    </location>
</feature>
<dbReference type="InterPro" id="IPR004344">
    <property type="entry name" value="TTL/TTLL_fam"/>
</dbReference>
<dbReference type="PANTHER" id="PTHR12241:SF118">
    <property type="entry name" value="TUBULIN POLYGLUTAMYLASE TTLL2-RELATED"/>
    <property type="match status" value="1"/>
</dbReference>
<reference evidence="5" key="1">
    <citation type="submission" date="2021-06" db="EMBL/GenBank/DDBJ databases">
        <authorList>
            <person name="Hodson N. C."/>
            <person name="Mongue J. A."/>
            <person name="Jaron S. K."/>
        </authorList>
    </citation>
    <scope>NUCLEOTIDE SEQUENCE</scope>
</reference>
<dbReference type="Proteomes" id="UP000708208">
    <property type="component" value="Unassembled WGS sequence"/>
</dbReference>
<evidence type="ECO:0000256" key="2">
    <source>
        <dbReference type="ARBA" id="ARBA00022741"/>
    </source>
</evidence>
<proteinExistence type="predicted"/>
<dbReference type="GO" id="GO:0036064">
    <property type="term" value="C:ciliary basal body"/>
    <property type="evidence" value="ECO:0007669"/>
    <property type="project" value="TreeGrafter"/>
</dbReference>
<evidence type="ECO:0008006" key="7">
    <source>
        <dbReference type="Google" id="ProtNLM"/>
    </source>
</evidence>
<keyword evidence="2" id="KW-0547">Nucleotide-binding</keyword>
<accession>A0A8J2PIQ2</accession>
<gene>
    <name evidence="5" type="ORF">AFUS01_LOCUS26083</name>
</gene>
<dbReference type="Pfam" id="PF03133">
    <property type="entry name" value="TTL"/>
    <property type="match status" value="1"/>
</dbReference>
<dbReference type="GO" id="GO:0015631">
    <property type="term" value="F:tubulin binding"/>
    <property type="evidence" value="ECO:0007669"/>
    <property type="project" value="TreeGrafter"/>
</dbReference>
<dbReference type="GO" id="GO:0070740">
    <property type="term" value="F:tubulin-glutamic acid ligase activity"/>
    <property type="evidence" value="ECO:0007669"/>
    <property type="project" value="TreeGrafter"/>
</dbReference>
<protein>
    <recommendedName>
        <fullName evidence="7">Tubulin polyglutamylase TTLL2</fullName>
    </recommendedName>
</protein>
<dbReference type="EMBL" id="CAJVCH010343534">
    <property type="protein sequence ID" value="CAG7815399.1"/>
    <property type="molecule type" value="Genomic_DNA"/>
</dbReference>
<keyword evidence="1" id="KW-0436">Ligase</keyword>
<evidence type="ECO:0000256" key="1">
    <source>
        <dbReference type="ARBA" id="ARBA00022598"/>
    </source>
</evidence>
<evidence type="ECO:0000313" key="5">
    <source>
        <dbReference type="EMBL" id="CAG7815399.1"/>
    </source>
</evidence>
<dbReference type="AlphaFoldDB" id="A0A8J2PIQ2"/>
<keyword evidence="3" id="KW-0067">ATP-binding</keyword>
<dbReference type="GO" id="GO:0000226">
    <property type="term" value="P:microtubule cytoskeleton organization"/>
    <property type="evidence" value="ECO:0007669"/>
    <property type="project" value="TreeGrafter"/>
</dbReference>
<name>A0A8J2PIQ2_9HEXA</name>
<keyword evidence="6" id="KW-1185">Reference proteome</keyword>
<dbReference type="GO" id="GO:0005524">
    <property type="term" value="F:ATP binding"/>
    <property type="evidence" value="ECO:0007669"/>
    <property type="project" value="UniProtKB-KW"/>
</dbReference>
<feature type="compositionally biased region" description="Basic and acidic residues" evidence="4">
    <location>
        <begin position="519"/>
        <end position="530"/>
    </location>
</feature>
<dbReference type="PROSITE" id="PS51221">
    <property type="entry name" value="TTL"/>
    <property type="match status" value="1"/>
</dbReference>